<sequence>MRGAISMRGPAVSMRGAAVSMRGPAVSMRGPAVSMRAAVRHLYHHDLEALIWVFVWIMCCYNEGKRRRVTGHPSGGSGVDQCARP</sequence>
<reference evidence="1 2" key="1">
    <citation type="journal article" date="2019" name="New Phytol.">
        <title>Comparative genomics reveals unique wood-decay strategies and fruiting body development in the Schizophyllaceae.</title>
        <authorList>
            <person name="Almasi E."/>
            <person name="Sahu N."/>
            <person name="Krizsan K."/>
            <person name="Balint B."/>
            <person name="Kovacs G.M."/>
            <person name="Kiss B."/>
            <person name="Cseklye J."/>
            <person name="Drula E."/>
            <person name="Henrissat B."/>
            <person name="Nagy I."/>
            <person name="Chovatia M."/>
            <person name="Adam C."/>
            <person name="LaButti K."/>
            <person name="Lipzen A."/>
            <person name="Riley R."/>
            <person name="Grigoriev I.V."/>
            <person name="Nagy L.G."/>
        </authorList>
    </citation>
    <scope>NUCLEOTIDE SEQUENCE [LARGE SCALE GENOMIC DNA]</scope>
    <source>
        <strain evidence="1 2">NL-1724</strain>
    </source>
</reference>
<dbReference type="Proteomes" id="UP000320762">
    <property type="component" value="Unassembled WGS sequence"/>
</dbReference>
<dbReference type="OrthoDB" id="5569250at2759"/>
<keyword evidence="2" id="KW-1185">Reference proteome</keyword>
<dbReference type="AlphaFoldDB" id="A0A550CR83"/>
<gene>
    <name evidence="1" type="ORF">BD626DRAFT_478261</name>
</gene>
<evidence type="ECO:0008006" key="3">
    <source>
        <dbReference type="Google" id="ProtNLM"/>
    </source>
</evidence>
<evidence type="ECO:0000313" key="2">
    <source>
        <dbReference type="Proteomes" id="UP000320762"/>
    </source>
</evidence>
<dbReference type="EMBL" id="VDMD01000002">
    <property type="protein sequence ID" value="TRM67312.1"/>
    <property type="molecule type" value="Genomic_DNA"/>
</dbReference>
<protein>
    <recommendedName>
        <fullName evidence="3">Fungal-type protein kinase domain-containing protein</fullName>
    </recommendedName>
</protein>
<comment type="caution">
    <text evidence="1">The sequence shown here is derived from an EMBL/GenBank/DDBJ whole genome shotgun (WGS) entry which is preliminary data.</text>
</comment>
<organism evidence="1 2">
    <name type="scientific">Schizophyllum amplum</name>
    <dbReference type="NCBI Taxonomy" id="97359"/>
    <lineage>
        <taxon>Eukaryota</taxon>
        <taxon>Fungi</taxon>
        <taxon>Dikarya</taxon>
        <taxon>Basidiomycota</taxon>
        <taxon>Agaricomycotina</taxon>
        <taxon>Agaricomycetes</taxon>
        <taxon>Agaricomycetidae</taxon>
        <taxon>Agaricales</taxon>
        <taxon>Schizophyllaceae</taxon>
        <taxon>Schizophyllum</taxon>
    </lineage>
</organism>
<name>A0A550CR83_9AGAR</name>
<evidence type="ECO:0000313" key="1">
    <source>
        <dbReference type="EMBL" id="TRM67312.1"/>
    </source>
</evidence>
<proteinExistence type="predicted"/>
<accession>A0A550CR83</accession>